<dbReference type="AlphaFoldDB" id="A0A8W7P1Z8"/>
<reference evidence="2" key="1">
    <citation type="submission" date="2022-08" db="UniProtKB">
        <authorList>
            <consortium name="EnsemblMetazoa"/>
        </authorList>
    </citation>
    <scope>IDENTIFICATION</scope>
</reference>
<feature type="transmembrane region" description="Helical" evidence="1">
    <location>
        <begin position="13"/>
        <end position="32"/>
    </location>
</feature>
<dbReference type="GO" id="GO:0005768">
    <property type="term" value="C:endosome"/>
    <property type="evidence" value="ECO:0007669"/>
    <property type="project" value="TreeGrafter"/>
</dbReference>
<keyword evidence="1" id="KW-1133">Transmembrane helix</keyword>
<dbReference type="GO" id="GO:0045332">
    <property type="term" value="P:phospholipid translocation"/>
    <property type="evidence" value="ECO:0007669"/>
    <property type="project" value="TreeGrafter"/>
</dbReference>
<dbReference type="GO" id="GO:0042147">
    <property type="term" value="P:retrograde transport, endosome to Golgi"/>
    <property type="evidence" value="ECO:0007669"/>
    <property type="project" value="TreeGrafter"/>
</dbReference>
<dbReference type="GO" id="GO:0005829">
    <property type="term" value="C:cytosol"/>
    <property type="evidence" value="ECO:0007669"/>
    <property type="project" value="GOC"/>
</dbReference>
<name>A0A8W7P1Z8_ANOCL</name>
<accession>A0A8W7P1Z8</accession>
<dbReference type="Proteomes" id="UP000075882">
    <property type="component" value="Unassembled WGS sequence"/>
</dbReference>
<keyword evidence="1" id="KW-0812">Transmembrane</keyword>
<dbReference type="InterPro" id="IPR052241">
    <property type="entry name" value="SLC66/Scramblase_ANY1"/>
</dbReference>
<protein>
    <submittedName>
        <fullName evidence="2">Uncharacterized protein</fullName>
    </submittedName>
</protein>
<sequence length="274" mass="29554">MDPWFSSRYELPLLVQSVVMNLTMFLMIHLCVKVRRNNAIMRMRERVFSEATGADGIVTEAQHGKNGDGYVLNIRRPSSTNLTATGSASATATTTVTANANNTTSIGIGSALVTQPPSDAGGGHHPGTLKKSRSRHYILDAETDSVSKPILISELILISEPILIPEPIPKPIPIQELILIPEPNPILEPIPSPKTITIPKPILIPKPIPILEPIPEPNPKPIPESNSQTDSGLTIRNRFQKTAELAGIDSNEILHLPITSTLPSATPHKNSAVS</sequence>
<organism evidence="2">
    <name type="scientific">Anopheles coluzzii</name>
    <name type="common">African malaria mosquito</name>
    <dbReference type="NCBI Taxonomy" id="1518534"/>
    <lineage>
        <taxon>Eukaryota</taxon>
        <taxon>Metazoa</taxon>
        <taxon>Ecdysozoa</taxon>
        <taxon>Arthropoda</taxon>
        <taxon>Hexapoda</taxon>
        <taxon>Insecta</taxon>
        <taxon>Pterygota</taxon>
        <taxon>Neoptera</taxon>
        <taxon>Endopterygota</taxon>
        <taxon>Diptera</taxon>
        <taxon>Nematocera</taxon>
        <taxon>Culicoidea</taxon>
        <taxon>Culicidae</taxon>
        <taxon>Anophelinae</taxon>
        <taxon>Anopheles</taxon>
    </lineage>
</organism>
<evidence type="ECO:0000313" key="2">
    <source>
        <dbReference type="EnsemblMetazoa" id="ACOM023911-PA.1"/>
    </source>
</evidence>
<dbReference type="VEuPathDB" id="VectorBase:ACON2_031783"/>
<keyword evidence="1" id="KW-0472">Membrane</keyword>
<evidence type="ECO:0000256" key="1">
    <source>
        <dbReference type="SAM" id="Phobius"/>
    </source>
</evidence>
<dbReference type="PANTHER" id="PTHR14856">
    <property type="entry name" value="PQ-LOOP REPEAT-CONTAINING PROTEIN 1-LIKE PROTEIN"/>
    <property type="match status" value="1"/>
</dbReference>
<dbReference type="EnsemblMetazoa" id="ACOM023911-RA">
    <property type="protein sequence ID" value="ACOM023911-PA.1"/>
    <property type="gene ID" value="ACOM023911"/>
</dbReference>
<dbReference type="PANTHER" id="PTHR14856:SF9">
    <property type="entry name" value="PQ-LOOP REPEAT-CONTAINING PROTEIN 1"/>
    <property type="match status" value="1"/>
</dbReference>
<proteinExistence type="predicted"/>
<dbReference type="GO" id="GO:0005802">
    <property type="term" value="C:trans-Golgi network"/>
    <property type="evidence" value="ECO:0007669"/>
    <property type="project" value="TreeGrafter"/>
</dbReference>